<accession>A0A543EPX4</accession>
<evidence type="ECO:0000256" key="4">
    <source>
        <dbReference type="ARBA" id="ARBA00022692"/>
    </source>
</evidence>
<keyword evidence="6 7" id="KW-0472">Membrane</keyword>
<keyword evidence="3" id="KW-1003">Cell membrane</keyword>
<evidence type="ECO:0000256" key="2">
    <source>
        <dbReference type="ARBA" id="ARBA00022448"/>
    </source>
</evidence>
<proteinExistence type="inferred from homology"/>
<evidence type="ECO:0000256" key="1">
    <source>
        <dbReference type="ARBA" id="ARBA00004651"/>
    </source>
</evidence>
<dbReference type="PANTHER" id="PTHR43744">
    <property type="entry name" value="ABC TRANSPORTER PERMEASE PROTEIN MG189-RELATED-RELATED"/>
    <property type="match status" value="1"/>
</dbReference>
<evidence type="ECO:0000256" key="3">
    <source>
        <dbReference type="ARBA" id="ARBA00022475"/>
    </source>
</evidence>
<dbReference type="PANTHER" id="PTHR43744:SF8">
    <property type="entry name" value="SN-GLYCEROL-3-PHOSPHATE TRANSPORT SYSTEM PERMEASE PROTEIN UGPE"/>
    <property type="match status" value="1"/>
</dbReference>
<dbReference type="CDD" id="cd06261">
    <property type="entry name" value="TM_PBP2"/>
    <property type="match status" value="1"/>
</dbReference>
<gene>
    <name evidence="9" type="ORF">FB391_3026</name>
</gene>
<reference evidence="9 10" key="1">
    <citation type="submission" date="2019-06" db="EMBL/GenBank/DDBJ databases">
        <title>Sequencing the genomes of 1000 actinobacteria strains.</title>
        <authorList>
            <person name="Klenk H.-P."/>
        </authorList>
    </citation>
    <scope>NUCLEOTIDE SEQUENCE [LARGE SCALE GENOMIC DNA]</scope>
    <source>
        <strain evidence="9 10">DSM 105492</strain>
    </source>
</reference>
<evidence type="ECO:0000256" key="6">
    <source>
        <dbReference type="ARBA" id="ARBA00023136"/>
    </source>
</evidence>
<feature type="transmembrane region" description="Helical" evidence="7">
    <location>
        <begin position="98"/>
        <end position="125"/>
    </location>
</feature>
<protein>
    <submittedName>
        <fullName evidence="9">Carbohydrate ABC transporter membrane protein 2 (CUT1 family)</fullName>
    </submittedName>
</protein>
<dbReference type="Pfam" id="PF00528">
    <property type="entry name" value="BPD_transp_1"/>
    <property type="match status" value="1"/>
</dbReference>
<comment type="caution">
    <text evidence="9">The sequence shown here is derived from an EMBL/GenBank/DDBJ whole genome shotgun (WGS) entry which is preliminary data.</text>
</comment>
<keyword evidence="5 7" id="KW-1133">Transmembrane helix</keyword>
<feature type="transmembrane region" description="Helical" evidence="7">
    <location>
        <begin position="171"/>
        <end position="191"/>
    </location>
</feature>
<dbReference type="PROSITE" id="PS50928">
    <property type="entry name" value="ABC_TM1"/>
    <property type="match status" value="1"/>
</dbReference>
<sequence length="306" mass="34720">MTVTETRTLTTADARRLRGRRPKEDRRPMTLRRWLRTYLVGIIAIIVSVVVFLVPFIFVFLQASKDSREAGLVQFSLPTEWQFWPNFLDTVQKNDYQVLWAFLWTTIITVFSCAIMVVFAAMVGYVLQRKRSRLNPIINFFVLAALIVPPAVVPTIWVLQTVGLFKTIPGMVLIEATFGLAFCILLFRAFVATIPRELDEAAIIDGAGPMRLFFAVVLPLLKPVIVTVIVVQAVFVYGDFQNPLYFLPGNDYPTVQLGLYNFQSQTVSQFNLLFMYILLTTIPPLIMYIFFNRQIVAGMTSGAIKG</sequence>
<feature type="transmembrane region" description="Helical" evidence="7">
    <location>
        <begin position="37"/>
        <end position="61"/>
    </location>
</feature>
<evidence type="ECO:0000313" key="9">
    <source>
        <dbReference type="EMBL" id="TQM23636.1"/>
    </source>
</evidence>
<dbReference type="SUPFAM" id="SSF161098">
    <property type="entry name" value="MetI-like"/>
    <property type="match status" value="1"/>
</dbReference>
<evidence type="ECO:0000256" key="5">
    <source>
        <dbReference type="ARBA" id="ARBA00022989"/>
    </source>
</evidence>
<keyword evidence="10" id="KW-1185">Reference proteome</keyword>
<evidence type="ECO:0000256" key="7">
    <source>
        <dbReference type="RuleBase" id="RU363032"/>
    </source>
</evidence>
<name>A0A543EPX4_9MICO</name>
<comment type="subcellular location">
    <subcellularLocation>
        <location evidence="1 7">Cell membrane</location>
        <topology evidence="1 7">Multi-pass membrane protein</topology>
    </subcellularLocation>
</comment>
<dbReference type="AlphaFoldDB" id="A0A543EPX4"/>
<feature type="transmembrane region" description="Helical" evidence="7">
    <location>
        <begin position="270"/>
        <end position="291"/>
    </location>
</feature>
<evidence type="ECO:0000313" key="10">
    <source>
        <dbReference type="Proteomes" id="UP000320235"/>
    </source>
</evidence>
<dbReference type="EMBL" id="VFPE01000005">
    <property type="protein sequence ID" value="TQM23636.1"/>
    <property type="molecule type" value="Genomic_DNA"/>
</dbReference>
<comment type="similarity">
    <text evidence="7">Belongs to the binding-protein-dependent transport system permease family.</text>
</comment>
<dbReference type="Proteomes" id="UP000320235">
    <property type="component" value="Unassembled WGS sequence"/>
</dbReference>
<feature type="transmembrane region" description="Helical" evidence="7">
    <location>
        <begin position="212"/>
        <end position="237"/>
    </location>
</feature>
<keyword evidence="4 7" id="KW-0812">Transmembrane</keyword>
<dbReference type="GO" id="GO:0005886">
    <property type="term" value="C:plasma membrane"/>
    <property type="evidence" value="ECO:0007669"/>
    <property type="project" value="UniProtKB-SubCell"/>
</dbReference>
<evidence type="ECO:0000259" key="8">
    <source>
        <dbReference type="PROSITE" id="PS50928"/>
    </source>
</evidence>
<dbReference type="InterPro" id="IPR035906">
    <property type="entry name" value="MetI-like_sf"/>
</dbReference>
<feature type="domain" description="ABC transmembrane type-1" evidence="8">
    <location>
        <begin position="102"/>
        <end position="291"/>
    </location>
</feature>
<organism evidence="9 10">
    <name type="scientific">Microbacterium kyungheense</name>
    <dbReference type="NCBI Taxonomy" id="1263636"/>
    <lineage>
        <taxon>Bacteria</taxon>
        <taxon>Bacillati</taxon>
        <taxon>Actinomycetota</taxon>
        <taxon>Actinomycetes</taxon>
        <taxon>Micrococcales</taxon>
        <taxon>Microbacteriaceae</taxon>
        <taxon>Microbacterium</taxon>
    </lineage>
</organism>
<dbReference type="InterPro" id="IPR000515">
    <property type="entry name" value="MetI-like"/>
</dbReference>
<feature type="transmembrane region" description="Helical" evidence="7">
    <location>
        <begin position="137"/>
        <end position="159"/>
    </location>
</feature>
<dbReference type="GO" id="GO:0055085">
    <property type="term" value="P:transmembrane transport"/>
    <property type="evidence" value="ECO:0007669"/>
    <property type="project" value="InterPro"/>
</dbReference>
<dbReference type="Gene3D" id="1.10.3720.10">
    <property type="entry name" value="MetI-like"/>
    <property type="match status" value="1"/>
</dbReference>
<keyword evidence="2 7" id="KW-0813">Transport</keyword>